<accession>A0A4Q1C8Y0</accession>
<dbReference type="CDD" id="cd00221">
    <property type="entry name" value="Vsr"/>
    <property type="match status" value="1"/>
</dbReference>
<evidence type="ECO:0000313" key="8">
    <source>
        <dbReference type="Proteomes" id="UP000290218"/>
    </source>
</evidence>
<evidence type="ECO:0000256" key="3">
    <source>
        <dbReference type="ARBA" id="ARBA00022763"/>
    </source>
</evidence>
<reference evidence="7 8" key="1">
    <citation type="submission" date="2019-01" db="EMBL/GenBank/DDBJ databases">
        <title>Lacunisphaera sp. strain TWA-58.</title>
        <authorList>
            <person name="Chen W.-M."/>
        </authorList>
    </citation>
    <scope>NUCLEOTIDE SEQUENCE [LARGE SCALE GENOMIC DNA]</scope>
    <source>
        <strain evidence="7 8">TWA-58</strain>
    </source>
</reference>
<keyword evidence="2 7" id="KW-0255">Endonuclease</keyword>
<evidence type="ECO:0000256" key="4">
    <source>
        <dbReference type="ARBA" id="ARBA00022801"/>
    </source>
</evidence>
<evidence type="ECO:0000313" key="7">
    <source>
        <dbReference type="EMBL" id="RXK55292.1"/>
    </source>
</evidence>
<evidence type="ECO:0000256" key="6">
    <source>
        <dbReference type="ARBA" id="ARBA00029466"/>
    </source>
</evidence>
<proteinExistence type="inferred from homology"/>
<dbReference type="GO" id="GO:0004519">
    <property type="term" value="F:endonuclease activity"/>
    <property type="evidence" value="ECO:0007669"/>
    <property type="project" value="UniProtKB-KW"/>
</dbReference>
<comment type="caution">
    <text evidence="7">The sequence shown here is derived from an EMBL/GenBank/DDBJ whole genome shotgun (WGS) entry which is preliminary data.</text>
</comment>
<evidence type="ECO:0000256" key="2">
    <source>
        <dbReference type="ARBA" id="ARBA00022759"/>
    </source>
</evidence>
<name>A0A4Q1C8Y0_9BACT</name>
<keyword evidence="8" id="KW-1185">Reference proteome</keyword>
<evidence type="ECO:0000256" key="1">
    <source>
        <dbReference type="ARBA" id="ARBA00022722"/>
    </source>
</evidence>
<evidence type="ECO:0000256" key="5">
    <source>
        <dbReference type="ARBA" id="ARBA00023204"/>
    </source>
</evidence>
<keyword evidence="3" id="KW-0227">DNA damage</keyword>
<dbReference type="OrthoDB" id="9801520at2"/>
<organism evidence="7 8">
    <name type="scientific">Oleiharenicola lentus</name>
    <dbReference type="NCBI Taxonomy" id="2508720"/>
    <lineage>
        <taxon>Bacteria</taxon>
        <taxon>Pseudomonadati</taxon>
        <taxon>Verrucomicrobiota</taxon>
        <taxon>Opitutia</taxon>
        <taxon>Opitutales</taxon>
        <taxon>Opitutaceae</taxon>
        <taxon>Oleiharenicola</taxon>
    </lineage>
</organism>
<keyword evidence="1" id="KW-0540">Nuclease</keyword>
<dbReference type="SUPFAM" id="SSF52980">
    <property type="entry name" value="Restriction endonuclease-like"/>
    <property type="match status" value="1"/>
</dbReference>
<dbReference type="InterPro" id="IPR004603">
    <property type="entry name" value="DNA_mismatch_endonuc_vsr"/>
</dbReference>
<gene>
    <name evidence="7" type="ORF">ESB00_05175</name>
</gene>
<dbReference type="EMBL" id="SDHX01000001">
    <property type="protein sequence ID" value="RXK55292.1"/>
    <property type="molecule type" value="Genomic_DNA"/>
</dbReference>
<dbReference type="GO" id="GO:0016787">
    <property type="term" value="F:hydrolase activity"/>
    <property type="evidence" value="ECO:0007669"/>
    <property type="project" value="UniProtKB-KW"/>
</dbReference>
<keyword evidence="5" id="KW-0234">DNA repair</keyword>
<dbReference type="Pfam" id="PF03852">
    <property type="entry name" value="Vsr"/>
    <property type="match status" value="1"/>
</dbReference>
<comment type="similarity">
    <text evidence="6">Belongs to the Vsr family.</text>
</comment>
<dbReference type="Proteomes" id="UP000290218">
    <property type="component" value="Unassembled WGS sequence"/>
</dbReference>
<dbReference type="GO" id="GO:0006298">
    <property type="term" value="P:mismatch repair"/>
    <property type="evidence" value="ECO:0007669"/>
    <property type="project" value="InterPro"/>
</dbReference>
<dbReference type="AlphaFoldDB" id="A0A4Q1C8Y0"/>
<dbReference type="InterPro" id="IPR011335">
    <property type="entry name" value="Restrct_endonuc-II-like"/>
</dbReference>
<sequence length="153" mass="17624">MSRIRSTGNKATELQLIQIFRANGIRGWRRGASLQWKVGSAKLKTFRVKPDFVFPKLKTAVFVDGCFWHGCPKHAIWPKTRAAFWRKKIEGNRTRDRRVNRALRGRGWAVIRIWEHELRRKNEACLLRRLAVVGGTKPGRAKMVAPKGAAPKR</sequence>
<protein>
    <submittedName>
        <fullName evidence="7">Very short patch repair endonuclease</fullName>
    </submittedName>
</protein>
<dbReference type="Gene3D" id="3.40.960.10">
    <property type="entry name" value="VSR Endonuclease"/>
    <property type="match status" value="1"/>
</dbReference>
<keyword evidence="4" id="KW-0378">Hydrolase</keyword>